<accession>A0ABD0SS12</accession>
<dbReference type="AlphaFoldDB" id="A0ABD0SS12"/>
<feature type="compositionally biased region" description="Basic residues" evidence="1">
    <location>
        <begin position="113"/>
        <end position="129"/>
    </location>
</feature>
<comment type="caution">
    <text evidence="2">The sequence shown here is derived from an EMBL/GenBank/DDBJ whole genome shotgun (WGS) entry which is preliminary data.</text>
</comment>
<evidence type="ECO:0000313" key="2">
    <source>
        <dbReference type="EMBL" id="KAL0822640.1"/>
    </source>
</evidence>
<name>A0ABD0SS12_LOXSC</name>
<proteinExistence type="predicted"/>
<sequence>MPYVMVMGSLSAPHLSKDEGATVYGLKSEERAALVRELNTAFGMAIATSSDNERTVKVTQKGLTLVVVNRLHSLLGYDVMSHAMAMTNANRELVSFTMYKKTGTSGSGSHGHGQGHSHSHSHSHSHGQGHGHGNAERNKSHAHGNVVTL</sequence>
<evidence type="ECO:0000313" key="5">
    <source>
        <dbReference type="Proteomes" id="UP001549921"/>
    </source>
</evidence>
<dbReference type="Proteomes" id="UP001549921">
    <property type="component" value="Unassembled WGS sequence"/>
</dbReference>
<evidence type="ECO:0000313" key="3">
    <source>
        <dbReference type="EMBL" id="KAL0872039.1"/>
    </source>
</evidence>
<dbReference type="Proteomes" id="UP001549920">
    <property type="component" value="Unassembled WGS sequence"/>
</dbReference>
<dbReference type="EMBL" id="JBEDNZ010000016">
    <property type="protein sequence ID" value="KAL0822640.1"/>
    <property type="molecule type" value="Genomic_DNA"/>
</dbReference>
<organism evidence="2 5">
    <name type="scientific">Loxostege sticticalis</name>
    <name type="common">Beet webworm moth</name>
    <dbReference type="NCBI Taxonomy" id="481309"/>
    <lineage>
        <taxon>Eukaryota</taxon>
        <taxon>Metazoa</taxon>
        <taxon>Ecdysozoa</taxon>
        <taxon>Arthropoda</taxon>
        <taxon>Hexapoda</taxon>
        <taxon>Insecta</taxon>
        <taxon>Pterygota</taxon>
        <taxon>Neoptera</taxon>
        <taxon>Endopterygota</taxon>
        <taxon>Lepidoptera</taxon>
        <taxon>Glossata</taxon>
        <taxon>Ditrysia</taxon>
        <taxon>Pyraloidea</taxon>
        <taxon>Crambidae</taxon>
        <taxon>Pyraustinae</taxon>
        <taxon>Loxostege</taxon>
    </lineage>
</organism>
<feature type="region of interest" description="Disordered" evidence="1">
    <location>
        <begin position="103"/>
        <end position="149"/>
    </location>
</feature>
<evidence type="ECO:0000256" key="1">
    <source>
        <dbReference type="SAM" id="MobiDB-lite"/>
    </source>
</evidence>
<gene>
    <name evidence="3" type="ORF">ABMA27_004475</name>
    <name evidence="2" type="ORF">ABMA28_004669</name>
</gene>
<protein>
    <submittedName>
        <fullName evidence="2">Uncharacterized protein</fullName>
    </submittedName>
</protein>
<dbReference type="EMBL" id="JBEUOH010000016">
    <property type="protein sequence ID" value="KAL0872039.1"/>
    <property type="molecule type" value="Genomic_DNA"/>
</dbReference>
<keyword evidence="4" id="KW-1185">Reference proteome</keyword>
<evidence type="ECO:0000313" key="4">
    <source>
        <dbReference type="Proteomes" id="UP001549920"/>
    </source>
</evidence>
<reference evidence="4 5" key="1">
    <citation type="submission" date="2024-06" db="EMBL/GenBank/DDBJ databases">
        <title>A chromosome-level genome assembly of beet webworm, Loxostege sticticalis.</title>
        <authorList>
            <person name="Zhang Y."/>
        </authorList>
    </citation>
    <scope>NUCLEOTIDE SEQUENCE [LARGE SCALE GENOMIC DNA]</scope>
    <source>
        <strain evidence="3">AQ026</strain>
        <strain evidence="2">AQ028</strain>
        <tissue evidence="2">Male pupae</tissue>
        <tissue evidence="3">Whole body</tissue>
    </source>
</reference>